<feature type="non-terminal residue" evidence="1">
    <location>
        <position position="147"/>
    </location>
</feature>
<sequence length="147" mass="15699">NQKAKEVNTALVNENSQLKEALQTKITREIIGEELDKRLPKGGNSGGNDNLTTAINNLVAERLNALVGGGQQSNLTAEDIRTVIGEEVTKATQGNNSPDQVTENIIKMLTVSDTVKQKLGISEGGMGGRFLQGQVNESGLRTDLVKV</sequence>
<name>X1P639_9ZZZZ</name>
<gene>
    <name evidence="1" type="ORF">S06H3_62794</name>
</gene>
<dbReference type="AlphaFoldDB" id="X1P639"/>
<evidence type="ECO:0000313" key="1">
    <source>
        <dbReference type="EMBL" id="GAI51323.1"/>
    </source>
</evidence>
<dbReference type="EMBL" id="BARV01041500">
    <property type="protein sequence ID" value="GAI51323.1"/>
    <property type="molecule type" value="Genomic_DNA"/>
</dbReference>
<proteinExistence type="predicted"/>
<accession>X1P639</accession>
<comment type="caution">
    <text evidence="1">The sequence shown here is derived from an EMBL/GenBank/DDBJ whole genome shotgun (WGS) entry which is preliminary data.</text>
</comment>
<organism evidence="1">
    <name type="scientific">marine sediment metagenome</name>
    <dbReference type="NCBI Taxonomy" id="412755"/>
    <lineage>
        <taxon>unclassified sequences</taxon>
        <taxon>metagenomes</taxon>
        <taxon>ecological metagenomes</taxon>
    </lineage>
</organism>
<protein>
    <submittedName>
        <fullName evidence="1">Uncharacterized protein</fullName>
    </submittedName>
</protein>
<reference evidence="1" key="1">
    <citation type="journal article" date="2014" name="Front. Microbiol.">
        <title>High frequency of phylogenetically diverse reductive dehalogenase-homologous genes in deep subseafloor sedimentary metagenomes.</title>
        <authorList>
            <person name="Kawai M."/>
            <person name="Futagami T."/>
            <person name="Toyoda A."/>
            <person name="Takaki Y."/>
            <person name="Nishi S."/>
            <person name="Hori S."/>
            <person name="Arai W."/>
            <person name="Tsubouchi T."/>
            <person name="Morono Y."/>
            <person name="Uchiyama I."/>
            <person name="Ito T."/>
            <person name="Fujiyama A."/>
            <person name="Inagaki F."/>
            <person name="Takami H."/>
        </authorList>
    </citation>
    <scope>NUCLEOTIDE SEQUENCE</scope>
    <source>
        <strain evidence="1">Expedition CK06-06</strain>
    </source>
</reference>
<feature type="non-terminal residue" evidence="1">
    <location>
        <position position="1"/>
    </location>
</feature>